<keyword evidence="12" id="KW-0449">Lipoprotein</keyword>
<keyword evidence="13" id="KW-1185">Reference proteome</keyword>
<sequence>MRIAIPLYKSLFLITFLLSVTGLSAQTQRYVYEKGMMGSPFVLTFYASSDSLAKCAADSVFSRIQQLNDSLSDYRDGSEINKLSATAGTDRWVDVSDDLYRILEISQQFSVQTKGSFDASLGPVVQIWRRAVRKEYLPEKKDIREALDRTGYKKILFDKENRRIKLVQKGMRLDIGGLGKGYAADRGMEVMRHFGITAALIDAGGKLAISDPPPGKEGWNVAISTGRDSVGTVTLSHVGVATSGPTYRFLKINGTIYSHILDPKTGIGLLYNVRTTVISPNATDADVLATAYSVTGIRKGKKYARKYYKDTLVWLEESRNGHVKEWNTILP</sequence>
<dbReference type="RefSeq" id="WP_109675527.1">
    <property type="nucleotide sequence ID" value="NZ_QGDT01000008.1"/>
</dbReference>
<dbReference type="AlphaFoldDB" id="A0A316AHI8"/>
<evidence type="ECO:0000256" key="5">
    <source>
        <dbReference type="ARBA" id="ARBA00022723"/>
    </source>
</evidence>
<evidence type="ECO:0000256" key="1">
    <source>
        <dbReference type="ARBA" id="ARBA00011955"/>
    </source>
</evidence>
<dbReference type="Pfam" id="PF02424">
    <property type="entry name" value="ApbE"/>
    <property type="match status" value="1"/>
</dbReference>
<keyword evidence="5 10" id="KW-0479">Metal-binding</keyword>
<feature type="binding site" evidence="11">
    <location>
        <position position="286"/>
    </location>
    <ligand>
        <name>Mg(2+)</name>
        <dbReference type="ChEBI" id="CHEBI:18420"/>
    </ligand>
</feature>
<feature type="binding site" evidence="11">
    <location>
        <position position="290"/>
    </location>
    <ligand>
        <name>Mg(2+)</name>
        <dbReference type="ChEBI" id="CHEBI:18420"/>
    </ligand>
</feature>
<comment type="catalytic activity">
    <reaction evidence="9 10">
        <text>L-threonyl-[protein] + FAD = FMN-L-threonyl-[protein] + AMP + H(+)</text>
        <dbReference type="Rhea" id="RHEA:36847"/>
        <dbReference type="Rhea" id="RHEA-COMP:11060"/>
        <dbReference type="Rhea" id="RHEA-COMP:11061"/>
        <dbReference type="ChEBI" id="CHEBI:15378"/>
        <dbReference type="ChEBI" id="CHEBI:30013"/>
        <dbReference type="ChEBI" id="CHEBI:57692"/>
        <dbReference type="ChEBI" id="CHEBI:74257"/>
        <dbReference type="ChEBI" id="CHEBI:456215"/>
        <dbReference type="EC" id="2.7.1.180"/>
    </reaction>
</comment>
<evidence type="ECO:0000256" key="8">
    <source>
        <dbReference type="ARBA" id="ARBA00031306"/>
    </source>
</evidence>
<dbReference type="InterPro" id="IPR024932">
    <property type="entry name" value="ApbE"/>
</dbReference>
<dbReference type="OrthoDB" id="9778595at2"/>
<dbReference type="EMBL" id="QGDT01000008">
    <property type="protein sequence ID" value="PWJ57205.1"/>
    <property type="molecule type" value="Genomic_DNA"/>
</dbReference>
<name>A0A316AHI8_9BACT</name>
<reference evidence="12 13" key="1">
    <citation type="submission" date="2018-03" db="EMBL/GenBank/DDBJ databases">
        <title>Genomic Encyclopedia of Archaeal and Bacterial Type Strains, Phase II (KMG-II): from individual species to whole genera.</title>
        <authorList>
            <person name="Goeker M."/>
        </authorList>
    </citation>
    <scope>NUCLEOTIDE SEQUENCE [LARGE SCALE GENOMIC DNA]</scope>
    <source>
        <strain evidence="12 13">DSM 100346</strain>
    </source>
</reference>
<dbReference type="Proteomes" id="UP000245880">
    <property type="component" value="Unassembled WGS sequence"/>
</dbReference>
<feature type="binding site" evidence="11">
    <location>
        <position position="177"/>
    </location>
    <ligand>
        <name>Mg(2+)</name>
        <dbReference type="ChEBI" id="CHEBI:18420"/>
    </ligand>
</feature>
<dbReference type="PANTHER" id="PTHR30040">
    <property type="entry name" value="THIAMINE BIOSYNTHESIS LIPOPROTEIN APBE"/>
    <property type="match status" value="1"/>
</dbReference>
<protein>
    <recommendedName>
        <fullName evidence="2 10">FAD:protein FMN transferase</fullName>
        <ecNumber evidence="1 10">2.7.1.180</ecNumber>
    </recommendedName>
    <alternativeName>
        <fullName evidence="8 10">Flavin transferase</fullName>
    </alternativeName>
</protein>
<dbReference type="PANTHER" id="PTHR30040:SF2">
    <property type="entry name" value="FAD:PROTEIN FMN TRANSFERASE"/>
    <property type="match status" value="1"/>
</dbReference>
<evidence type="ECO:0000256" key="7">
    <source>
        <dbReference type="ARBA" id="ARBA00022842"/>
    </source>
</evidence>
<accession>A0A316AHI8</accession>
<evidence type="ECO:0000256" key="4">
    <source>
        <dbReference type="ARBA" id="ARBA00022679"/>
    </source>
</evidence>
<evidence type="ECO:0000256" key="10">
    <source>
        <dbReference type="PIRNR" id="PIRNR006268"/>
    </source>
</evidence>
<dbReference type="PIRSF" id="PIRSF006268">
    <property type="entry name" value="ApbE"/>
    <property type="match status" value="1"/>
</dbReference>
<evidence type="ECO:0000256" key="11">
    <source>
        <dbReference type="PIRSR" id="PIRSR006268-2"/>
    </source>
</evidence>
<dbReference type="InterPro" id="IPR003374">
    <property type="entry name" value="ApbE-like_sf"/>
</dbReference>
<keyword evidence="7 10" id="KW-0460">Magnesium</keyword>
<dbReference type="EC" id="2.7.1.180" evidence="1 10"/>
<dbReference type="GO" id="GO:0046872">
    <property type="term" value="F:metal ion binding"/>
    <property type="evidence" value="ECO:0007669"/>
    <property type="project" value="UniProtKB-UniRule"/>
</dbReference>
<evidence type="ECO:0000256" key="6">
    <source>
        <dbReference type="ARBA" id="ARBA00022827"/>
    </source>
</evidence>
<evidence type="ECO:0000256" key="9">
    <source>
        <dbReference type="ARBA" id="ARBA00048540"/>
    </source>
</evidence>
<comment type="caution">
    <text evidence="12">The sequence shown here is derived from an EMBL/GenBank/DDBJ whole genome shotgun (WGS) entry which is preliminary data.</text>
</comment>
<evidence type="ECO:0000256" key="2">
    <source>
        <dbReference type="ARBA" id="ARBA00016337"/>
    </source>
</evidence>
<organism evidence="12 13">
    <name type="scientific">Dyadobacter jejuensis</name>
    <dbReference type="NCBI Taxonomy" id="1082580"/>
    <lineage>
        <taxon>Bacteria</taxon>
        <taxon>Pseudomonadati</taxon>
        <taxon>Bacteroidota</taxon>
        <taxon>Cytophagia</taxon>
        <taxon>Cytophagales</taxon>
        <taxon>Spirosomataceae</taxon>
        <taxon>Dyadobacter</taxon>
    </lineage>
</organism>
<dbReference type="Gene3D" id="3.10.520.10">
    <property type="entry name" value="ApbE-like domains"/>
    <property type="match status" value="1"/>
</dbReference>
<evidence type="ECO:0000313" key="13">
    <source>
        <dbReference type="Proteomes" id="UP000245880"/>
    </source>
</evidence>
<keyword evidence="4 10" id="KW-0808">Transferase</keyword>
<gene>
    <name evidence="12" type="ORF">CLV98_108125</name>
</gene>
<keyword evidence="3 10" id="KW-0285">Flavoprotein</keyword>
<evidence type="ECO:0000256" key="3">
    <source>
        <dbReference type="ARBA" id="ARBA00022630"/>
    </source>
</evidence>
<keyword evidence="6 10" id="KW-0274">FAD</keyword>
<proteinExistence type="inferred from homology"/>
<dbReference type="GO" id="GO:0016740">
    <property type="term" value="F:transferase activity"/>
    <property type="evidence" value="ECO:0007669"/>
    <property type="project" value="UniProtKB-UniRule"/>
</dbReference>
<comment type="cofactor">
    <cofactor evidence="11">
        <name>Mg(2+)</name>
        <dbReference type="ChEBI" id="CHEBI:18420"/>
    </cofactor>
    <cofactor evidence="11">
        <name>Mn(2+)</name>
        <dbReference type="ChEBI" id="CHEBI:29035"/>
    </cofactor>
    <text evidence="11">Magnesium. Can also use manganese.</text>
</comment>
<dbReference type="SUPFAM" id="SSF143631">
    <property type="entry name" value="ApbE-like"/>
    <property type="match status" value="1"/>
</dbReference>
<evidence type="ECO:0000313" key="12">
    <source>
        <dbReference type="EMBL" id="PWJ57205.1"/>
    </source>
</evidence>
<comment type="similarity">
    <text evidence="10">Belongs to the ApbE family.</text>
</comment>